<organism evidence="2 3">
    <name type="scientific">Pontibacter arcticus</name>
    <dbReference type="NCBI Taxonomy" id="2080288"/>
    <lineage>
        <taxon>Bacteria</taxon>
        <taxon>Pseudomonadati</taxon>
        <taxon>Bacteroidota</taxon>
        <taxon>Cytophagia</taxon>
        <taxon>Cytophagales</taxon>
        <taxon>Hymenobacteraceae</taxon>
        <taxon>Pontibacter</taxon>
    </lineage>
</organism>
<comment type="caution">
    <text evidence="2">The sequence shown here is derived from an EMBL/GenBank/DDBJ whole genome shotgun (WGS) entry which is preliminary data.</text>
</comment>
<proteinExistence type="predicted"/>
<feature type="chain" id="PRO_5016883763" evidence="1">
    <location>
        <begin position="22"/>
        <end position="249"/>
    </location>
</feature>
<keyword evidence="1" id="KW-0732">Signal</keyword>
<dbReference type="Proteomes" id="UP000251692">
    <property type="component" value="Unassembled WGS sequence"/>
</dbReference>
<feature type="signal peptide" evidence="1">
    <location>
        <begin position="1"/>
        <end position="21"/>
    </location>
</feature>
<dbReference type="AlphaFoldDB" id="A0A364RDQ4"/>
<protein>
    <submittedName>
        <fullName evidence="2">Uncharacterized protein</fullName>
    </submittedName>
</protein>
<name>A0A364RDQ4_9BACT</name>
<keyword evidence="3" id="KW-1185">Reference proteome</keyword>
<evidence type="ECO:0000313" key="2">
    <source>
        <dbReference type="EMBL" id="RAU82296.1"/>
    </source>
</evidence>
<accession>A0A364RDQ4</accession>
<reference evidence="2 3" key="2">
    <citation type="submission" date="2018-07" db="EMBL/GenBank/DDBJ databases">
        <title>Pontibacter sp. 2b14 genomic sequence and assembly.</title>
        <authorList>
            <person name="Du Z.-J."/>
        </authorList>
    </citation>
    <scope>NUCLEOTIDE SEQUENCE [LARGE SCALE GENOMIC DNA]</scope>
    <source>
        <strain evidence="2 3">2b14</strain>
    </source>
</reference>
<evidence type="ECO:0000313" key="3">
    <source>
        <dbReference type="Proteomes" id="UP000251692"/>
    </source>
</evidence>
<dbReference type="OrthoDB" id="1451563at2"/>
<dbReference type="RefSeq" id="WP_112305889.1">
    <property type="nucleotide sequence ID" value="NZ_QMDV01000003.1"/>
</dbReference>
<gene>
    <name evidence="2" type="ORF">DP923_10930</name>
</gene>
<evidence type="ECO:0000256" key="1">
    <source>
        <dbReference type="SAM" id="SignalP"/>
    </source>
</evidence>
<sequence length="249" mass="28807">MKKLLVVINLLILFVAFNCIAQKKNNQFQWNLEKERVHSKNRSDSTKWSLKNWKADNQNKRVKGKPIIEGVFPVPDYNLADSTFNGLGNSGDWKGFELKNKKIIYHSLYVNKNNINDKYIPNKPNEVFFTIVALTDTVDTNRYTHTNISVTSRNHPHYVGQGFIKTKKNEIDFVSFITADRNAYALVNMRLFDLRVGRIVLVATKKDGTFRSLQLESPIMSSDEMNEYIQHLLSNDKEVIGFFTQPENI</sequence>
<reference evidence="2 3" key="1">
    <citation type="submission" date="2018-06" db="EMBL/GenBank/DDBJ databases">
        <authorList>
            <person name="Liu Z.-W."/>
        </authorList>
    </citation>
    <scope>NUCLEOTIDE SEQUENCE [LARGE SCALE GENOMIC DNA]</scope>
    <source>
        <strain evidence="2 3">2b14</strain>
    </source>
</reference>
<dbReference type="EMBL" id="QMDV01000003">
    <property type="protein sequence ID" value="RAU82296.1"/>
    <property type="molecule type" value="Genomic_DNA"/>
</dbReference>